<dbReference type="SUPFAM" id="SSF52833">
    <property type="entry name" value="Thioredoxin-like"/>
    <property type="match status" value="1"/>
</dbReference>
<dbReference type="VEuPathDB" id="FungiDB:PHYBLDRAFT_145616"/>
<sequence>MPLLPRLSQMARLSVYHNPQCTKSRKSVVILEENETKDGKKMYDLEIVLYKKSPPSKEVLETLRNSLEFPEKYASNPWDYLLRPEAQGKSSSWEEVYKIIEGDSSLLERPFVIDWDRKKSALGRPDLTLVEELVKERVALSSS</sequence>
<dbReference type="GeneID" id="28992398"/>
<dbReference type="InterPro" id="IPR036249">
    <property type="entry name" value="Thioredoxin-like_sf"/>
</dbReference>
<dbReference type="InParanoid" id="A0A162U8G5"/>
<dbReference type="AlphaFoldDB" id="A0A162U8G5"/>
<organism evidence="1 2">
    <name type="scientific">Phycomyces blakesleeanus (strain ATCC 8743b / DSM 1359 / FGSC 10004 / NBRC 33097 / NRRL 1555)</name>
    <dbReference type="NCBI Taxonomy" id="763407"/>
    <lineage>
        <taxon>Eukaryota</taxon>
        <taxon>Fungi</taxon>
        <taxon>Fungi incertae sedis</taxon>
        <taxon>Mucoromycota</taxon>
        <taxon>Mucoromycotina</taxon>
        <taxon>Mucoromycetes</taxon>
        <taxon>Mucorales</taxon>
        <taxon>Phycomycetaceae</taxon>
        <taxon>Phycomyces</taxon>
    </lineage>
</organism>
<proteinExistence type="predicted"/>
<dbReference type="EMBL" id="KV440981">
    <property type="protein sequence ID" value="OAD73213.1"/>
    <property type="molecule type" value="Genomic_DNA"/>
</dbReference>
<evidence type="ECO:0000313" key="1">
    <source>
        <dbReference type="EMBL" id="OAD73213.1"/>
    </source>
</evidence>
<dbReference type="RefSeq" id="XP_018291253.1">
    <property type="nucleotide sequence ID" value="XM_018431492.1"/>
</dbReference>
<name>A0A162U8G5_PHYB8</name>
<dbReference type="PROSITE" id="PS51353">
    <property type="entry name" value="ARSC"/>
    <property type="match status" value="1"/>
</dbReference>
<gene>
    <name evidence="1" type="ORF">PHYBLDRAFT_145616</name>
</gene>
<dbReference type="OrthoDB" id="59229at2759"/>
<keyword evidence="2" id="KW-1185">Reference proteome</keyword>
<accession>A0A162U8G5</accession>
<reference evidence="2" key="1">
    <citation type="submission" date="2015-06" db="EMBL/GenBank/DDBJ databases">
        <title>Expansion of signal transduction pathways in fungi by whole-genome duplication.</title>
        <authorList>
            <consortium name="DOE Joint Genome Institute"/>
            <person name="Corrochano L.M."/>
            <person name="Kuo A."/>
            <person name="Marcet-Houben M."/>
            <person name="Polaino S."/>
            <person name="Salamov A."/>
            <person name="Villalobos J.M."/>
            <person name="Alvarez M.I."/>
            <person name="Avalos J."/>
            <person name="Benito E.P."/>
            <person name="Benoit I."/>
            <person name="Burger G."/>
            <person name="Camino L.P."/>
            <person name="Canovas D."/>
            <person name="Cerda-Olmedo E."/>
            <person name="Cheng J.-F."/>
            <person name="Dominguez A."/>
            <person name="Elias M."/>
            <person name="Eslava A.P."/>
            <person name="Glaser F."/>
            <person name="Grimwood J."/>
            <person name="Gutierrez G."/>
            <person name="Heitman J."/>
            <person name="Henrissat B."/>
            <person name="Iturriaga E.A."/>
            <person name="Lang B.F."/>
            <person name="Lavin J.L."/>
            <person name="Lee S."/>
            <person name="Li W."/>
            <person name="Lindquist E."/>
            <person name="Lopez-Garcia S."/>
            <person name="Luque E.M."/>
            <person name="Marcos A.T."/>
            <person name="Martin J."/>
            <person name="McCluskey K."/>
            <person name="Medina H.R."/>
            <person name="Miralles-Duran A."/>
            <person name="Miyazaki A."/>
            <person name="Munoz-Torres E."/>
            <person name="Oguiza J.A."/>
            <person name="Ohm R."/>
            <person name="Olmedo M."/>
            <person name="Orejas M."/>
            <person name="Ortiz-Castellanos L."/>
            <person name="Pisabarro A.G."/>
            <person name="Rodriguez-Romero J."/>
            <person name="Ruiz-Herrera J."/>
            <person name="Ruiz-Vazquez R."/>
            <person name="Sanz C."/>
            <person name="Schackwitz W."/>
            <person name="Schmutz J."/>
            <person name="Shahriari M."/>
            <person name="Shelest E."/>
            <person name="Silva-Franco F."/>
            <person name="Soanes D."/>
            <person name="Syed K."/>
            <person name="Tagua V.G."/>
            <person name="Talbot N.J."/>
            <person name="Thon M."/>
            <person name="De vries R.P."/>
            <person name="Wiebenga A."/>
            <person name="Yadav J.S."/>
            <person name="Braun E.L."/>
            <person name="Baker S."/>
            <person name="Garre V."/>
            <person name="Horwitz B."/>
            <person name="Torres-Martinez S."/>
            <person name="Idnurm A."/>
            <person name="Herrera-Estrella A."/>
            <person name="Gabaldon T."/>
            <person name="Grigoriev I.V."/>
        </authorList>
    </citation>
    <scope>NUCLEOTIDE SEQUENCE [LARGE SCALE GENOMIC DNA]</scope>
    <source>
        <strain evidence="2">NRRL 1555(-)</strain>
    </source>
</reference>
<dbReference type="InterPro" id="IPR006660">
    <property type="entry name" value="Arsenate_reductase-like"/>
</dbReference>
<evidence type="ECO:0000313" key="2">
    <source>
        <dbReference type="Proteomes" id="UP000077315"/>
    </source>
</evidence>
<dbReference type="Proteomes" id="UP000077315">
    <property type="component" value="Unassembled WGS sequence"/>
</dbReference>
<dbReference type="Gene3D" id="3.40.30.10">
    <property type="entry name" value="Glutaredoxin"/>
    <property type="match status" value="1"/>
</dbReference>
<protein>
    <submittedName>
        <fullName evidence="1">Uncharacterized protein</fullName>
    </submittedName>
</protein>